<name>A0A822N553_9VIBR</name>
<protein>
    <submittedName>
        <fullName evidence="3">Uncharacterized protein</fullName>
    </submittedName>
</protein>
<organism evidence="3 5">
    <name type="scientific">Vibrio crassostreae</name>
    <dbReference type="NCBI Taxonomy" id="246167"/>
    <lineage>
        <taxon>Bacteria</taxon>
        <taxon>Pseudomonadati</taxon>
        <taxon>Pseudomonadota</taxon>
        <taxon>Gammaproteobacteria</taxon>
        <taxon>Vibrionales</taxon>
        <taxon>Vibrionaceae</taxon>
        <taxon>Vibrio</taxon>
    </lineage>
</organism>
<keyword evidence="1" id="KW-1133">Transmembrane helix</keyword>
<comment type="caution">
    <text evidence="3">The sequence shown here is derived from an EMBL/GenBank/DDBJ whole genome shotgun (WGS) entry which is preliminary data.</text>
</comment>
<dbReference type="EMBL" id="CCJX01000090">
    <property type="protein sequence ID" value="CDT28284.1"/>
    <property type="molecule type" value="Genomic_DNA"/>
</dbReference>
<evidence type="ECO:0000313" key="3">
    <source>
        <dbReference type="EMBL" id="CDT46798.1"/>
    </source>
</evidence>
<dbReference type="Proteomes" id="UP000049077">
    <property type="component" value="Unassembled WGS sequence"/>
</dbReference>
<proteinExistence type="predicted"/>
<reference evidence="5" key="1">
    <citation type="submission" date="2014-06" db="EMBL/GenBank/DDBJ databases">
        <authorList>
            <person name="Le Roux Frederique"/>
        </authorList>
    </citation>
    <scope>NUCLEOTIDE SEQUENCE [LARGE SCALE GENOMIC DNA]</scope>
    <source>
        <strain evidence="5">J5-5</strain>
    </source>
</reference>
<evidence type="ECO:0000313" key="4">
    <source>
        <dbReference type="Proteomes" id="UP000049077"/>
    </source>
</evidence>
<sequence>MAMYVKVEIVMTIDIGKFDLRISLMTLESKLGFHVAILPISVAYLVVTRRG</sequence>
<dbReference type="EMBL" id="CCJV01000093">
    <property type="protein sequence ID" value="CDT46798.1"/>
    <property type="molecule type" value="Genomic_DNA"/>
</dbReference>
<evidence type="ECO:0000313" key="2">
    <source>
        <dbReference type="EMBL" id="CDT28284.1"/>
    </source>
</evidence>
<gene>
    <name evidence="2" type="ORF">VCR4J5_180044</name>
    <name evidence="3" type="ORF">VCR5J5_330066</name>
</gene>
<keyword evidence="1" id="KW-0472">Membrane</keyword>
<dbReference type="Proteomes" id="UP000049495">
    <property type="component" value="Unassembled WGS sequence"/>
</dbReference>
<keyword evidence="4" id="KW-1185">Reference proteome</keyword>
<evidence type="ECO:0000313" key="5">
    <source>
        <dbReference type="Proteomes" id="UP000049495"/>
    </source>
</evidence>
<evidence type="ECO:0000256" key="1">
    <source>
        <dbReference type="SAM" id="Phobius"/>
    </source>
</evidence>
<reference evidence="3 4" key="2">
    <citation type="submission" date="2014-06" db="EMBL/GenBank/DDBJ databases">
        <authorList>
            <person name="Le Roux F."/>
        </authorList>
    </citation>
    <scope>NUCLEOTIDE SEQUENCE</scope>
    <source>
        <strain evidence="2 4">J5-4</strain>
        <strain evidence="3">J5-5</strain>
    </source>
</reference>
<keyword evidence="1" id="KW-0812">Transmembrane</keyword>
<accession>A0A822N553</accession>
<dbReference type="AlphaFoldDB" id="A0A822N553"/>
<feature type="transmembrane region" description="Helical" evidence="1">
    <location>
        <begin position="31"/>
        <end position="47"/>
    </location>
</feature>